<gene>
    <name evidence="1" type="ORF">BJY20_001689</name>
</gene>
<evidence type="ECO:0000313" key="2">
    <source>
        <dbReference type="Proteomes" id="UP000554054"/>
    </source>
</evidence>
<dbReference type="AlphaFoldDB" id="A0A852VMK0"/>
<keyword evidence="2" id="KW-1185">Reference proteome</keyword>
<reference evidence="1 2" key="1">
    <citation type="submission" date="2020-07" db="EMBL/GenBank/DDBJ databases">
        <title>Sequencing the genomes of 1000 actinobacteria strains.</title>
        <authorList>
            <person name="Klenk H.-P."/>
        </authorList>
    </citation>
    <scope>NUCLEOTIDE SEQUENCE [LARGE SCALE GENOMIC DNA]</scope>
    <source>
        <strain evidence="1 2">DSM 26154</strain>
    </source>
</reference>
<accession>A0A852VMK0</accession>
<organism evidence="1 2">
    <name type="scientific">Janibacter cremeus</name>
    <dbReference type="NCBI Taxonomy" id="1285192"/>
    <lineage>
        <taxon>Bacteria</taxon>
        <taxon>Bacillati</taxon>
        <taxon>Actinomycetota</taxon>
        <taxon>Actinomycetes</taxon>
        <taxon>Micrococcales</taxon>
        <taxon>Intrasporangiaceae</taxon>
        <taxon>Janibacter</taxon>
    </lineage>
</organism>
<dbReference type="Proteomes" id="UP000554054">
    <property type="component" value="Unassembled WGS sequence"/>
</dbReference>
<sequence length="126" mass="13712">MSSPSSDDGIRAGTASTPWAALLPTLDPTTMGWKERRFYLDPDHVRLLFDTNGNAGTTAWWDGRIVGAWVQDPDGVVDTVLCPGVDIGSEGRAAPVREAERLTTWLDGVRITNPYASRLMKGQTLP</sequence>
<evidence type="ECO:0000313" key="1">
    <source>
        <dbReference type="EMBL" id="NYF98297.1"/>
    </source>
</evidence>
<dbReference type="PANTHER" id="PTHR38479:SF2">
    <property type="entry name" value="WINGED HELIX DNA-BINDING DOMAIN-CONTAINING PROTEIN"/>
    <property type="match status" value="1"/>
</dbReference>
<dbReference type="Pfam" id="PF06224">
    <property type="entry name" value="AlkZ-like"/>
    <property type="match status" value="1"/>
</dbReference>
<proteinExistence type="predicted"/>
<dbReference type="InterPro" id="IPR009351">
    <property type="entry name" value="AlkZ-like"/>
</dbReference>
<name>A0A852VMK0_9MICO</name>
<comment type="caution">
    <text evidence="1">The sequence shown here is derived from an EMBL/GenBank/DDBJ whole genome shotgun (WGS) entry which is preliminary data.</text>
</comment>
<dbReference type="EMBL" id="JACCAE010000001">
    <property type="protein sequence ID" value="NYF98297.1"/>
    <property type="molecule type" value="Genomic_DNA"/>
</dbReference>
<protein>
    <submittedName>
        <fullName evidence="1">Uncharacterized protein</fullName>
    </submittedName>
</protein>
<dbReference type="RefSeq" id="WP_246297135.1">
    <property type="nucleotide sequence ID" value="NZ_JACCAE010000001.1"/>
</dbReference>
<dbReference type="PANTHER" id="PTHR38479">
    <property type="entry name" value="LMO0824 PROTEIN"/>
    <property type="match status" value="1"/>
</dbReference>